<dbReference type="InterPro" id="IPR003615">
    <property type="entry name" value="HNH_nuc"/>
</dbReference>
<dbReference type="EMBL" id="CP039691">
    <property type="protein sequence ID" value="QCI98849.1"/>
    <property type="molecule type" value="Genomic_DNA"/>
</dbReference>
<dbReference type="OrthoDB" id="9802640at2"/>
<gene>
    <name evidence="2" type="ORF">CFBP5473_13655</name>
    <name evidence="3" type="ORF">J5285_06080</name>
</gene>
<evidence type="ECO:0000313" key="3">
    <source>
        <dbReference type="EMBL" id="QYA08263.1"/>
    </source>
</evidence>
<dbReference type="GO" id="GO:0003676">
    <property type="term" value="F:nucleic acid binding"/>
    <property type="evidence" value="ECO:0007669"/>
    <property type="project" value="InterPro"/>
</dbReference>
<name>A0A4D7DVZ6_9HYPH</name>
<dbReference type="KEGG" id="alf:CFBP5473_13655"/>
<dbReference type="AlphaFoldDB" id="A0A4D7DVZ6"/>
<evidence type="ECO:0000313" key="2">
    <source>
        <dbReference type="EMBL" id="QCI98849.1"/>
    </source>
</evidence>
<feature type="domain" description="HNH" evidence="1">
    <location>
        <begin position="177"/>
        <end position="232"/>
    </location>
</feature>
<reference evidence="2 4" key="1">
    <citation type="submission" date="2019-04" db="EMBL/GenBank/DDBJ databases">
        <title>Complete genome sequence of Agrobacterium larrymoorei CFBP5473.</title>
        <authorList>
            <person name="Haryono M."/>
            <person name="Chou L."/>
            <person name="Lin Y.-C."/>
            <person name="Lai E.-M."/>
            <person name="Kuo C.-H."/>
        </authorList>
    </citation>
    <scope>NUCLEOTIDE SEQUENCE [LARGE SCALE GENOMIC DNA]</scope>
    <source>
        <strain evidence="2 4">CFBP5473</strain>
    </source>
</reference>
<accession>A0A4D7DVZ6</accession>
<proteinExistence type="predicted"/>
<dbReference type="Proteomes" id="UP000826513">
    <property type="component" value="Chromosome 1"/>
</dbReference>
<keyword evidence="5" id="KW-1185">Reference proteome</keyword>
<dbReference type="Pfam" id="PF01844">
    <property type="entry name" value="HNH"/>
    <property type="match status" value="1"/>
</dbReference>
<keyword evidence="2" id="KW-0540">Nuclease</keyword>
<evidence type="ECO:0000313" key="5">
    <source>
        <dbReference type="Proteomes" id="UP000826513"/>
    </source>
</evidence>
<dbReference type="Proteomes" id="UP000298545">
    <property type="component" value="Chromosome circular"/>
</dbReference>
<organism evidence="2 4">
    <name type="scientific">Agrobacterium larrymoorei</name>
    <dbReference type="NCBI Taxonomy" id="160699"/>
    <lineage>
        <taxon>Bacteria</taxon>
        <taxon>Pseudomonadati</taxon>
        <taxon>Pseudomonadota</taxon>
        <taxon>Alphaproteobacteria</taxon>
        <taxon>Hyphomicrobiales</taxon>
        <taxon>Rhizobiaceae</taxon>
        <taxon>Rhizobium/Agrobacterium group</taxon>
        <taxon>Agrobacterium</taxon>
    </lineage>
</organism>
<evidence type="ECO:0000313" key="4">
    <source>
        <dbReference type="Proteomes" id="UP000298545"/>
    </source>
</evidence>
<reference evidence="3 5" key="2">
    <citation type="submission" date="2021-03" db="EMBL/GenBank/DDBJ databases">
        <title>Rapid diversification of plasmids in a genus of pathogenic and nitrogen fixing bacteria.</title>
        <authorList>
            <person name="Weisberg A.J."/>
            <person name="Miller M."/>
            <person name="Ream W."/>
            <person name="Grunwald N.J."/>
            <person name="Chang J.H."/>
        </authorList>
    </citation>
    <scope>NUCLEOTIDE SEQUENCE [LARGE SCALE GENOMIC DNA]</scope>
    <source>
        <strain evidence="3 5">AF3.44</strain>
    </source>
</reference>
<dbReference type="EMBL" id="CP072167">
    <property type="protein sequence ID" value="QYA08263.1"/>
    <property type="molecule type" value="Genomic_DNA"/>
</dbReference>
<keyword evidence="2" id="KW-0255">Endonuclease</keyword>
<sequence>MSRKKFIQSLGATCSNWTWSWSFVNNDARFVVFGLWQDKDDGKLGLILHKNWEHLGERKQYGYAQAIRHIQLVEKESYKIYTFPMVGERRDPARGELSPSAISKFTPVTTERLLVPLPHGWYVAPLSANYETVAEIVKDEDEYGDFIEGAVSPVLVNAYERNPHARKACIAHYGAACQACGLDFGTIYGPLGSGYIHVHHVRPIHLRGGAYVVNPVRDLIPLCANCHAMVHRGSEPLTVDELRCILDERRRAVLPQVHSV</sequence>
<dbReference type="CDD" id="cd00085">
    <property type="entry name" value="HNHc"/>
    <property type="match status" value="1"/>
</dbReference>
<protein>
    <submittedName>
        <fullName evidence="2">HNH endonuclease</fullName>
    </submittedName>
</protein>
<keyword evidence="2" id="KW-0378">Hydrolase</keyword>
<dbReference type="RefSeq" id="WP_027677046.1">
    <property type="nucleotide sequence ID" value="NZ_CP039691.1"/>
</dbReference>
<dbReference type="GO" id="GO:0004519">
    <property type="term" value="F:endonuclease activity"/>
    <property type="evidence" value="ECO:0007669"/>
    <property type="project" value="UniProtKB-KW"/>
</dbReference>
<dbReference type="InterPro" id="IPR002711">
    <property type="entry name" value="HNH"/>
</dbReference>
<evidence type="ECO:0000259" key="1">
    <source>
        <dbReference type="Pfam" id="PF01844"/>
    </source>
</evidence>
<dbReference type="GO" id="GO:0008270">
    <property type="term" value="F:zinc ion binding"/>
    <property type="evidence" value="ECO:0007669"/>
    <property type="project" value="InterPro"/>
</dbReference>